<evidence type="ECO:0000259" key="4">
    <source>
        <dbReference type="PROSITE" id="PS51063"/>
    </source>
</evidence>
<keyword evidence="6" id="KW-1185">Reference proteome</keyword>
<dbReference type="Gene3D" id="2.60.120.10">
    <property type="entry name" value="Jelly Rolls"/>
    <property type="match status" value="1"/>
</dbReference>
<reference evidence="5 6" key="1">
    <citation type="submission" date="2017-01" db="EMBL/GenBank/DDBJ databases">
        <title>Complete genome sequence of esterase-producing bacterium Croceicoccus marinus E4A9.</title>
        <authorList>
            <person name="Wu Y.-H."/>
            <person name="Cheng H."/>
            <person name="Xu L."/>
            <person name="Huo Y.-Y."/>
            <person name="Wang C.-S."/>
            <person name="Xu X.-W."/>
        </authorList>
    </citation>
    <scope>NUCLEOTIDE SEQUENCE [LARGE SCALE GENOMIC DNA]</scope>
    <source>
        <strain evidence="5 6">E4A9</strain>
    </source>
</reference>
<evidence type="ECO:0000256" key="2">
    <source>
        <dbReference type="ARBA" id="ARBA00023125"/>
    </source>
</evidence>
<protein>
    <recommendedName>
        <fullName evidence="4">HTH crp-type domain-containing protein</fullName>
    </recommendedName>
</protein>
<dbReference type="STRING" id="450378.GCA_001661675_00219"/>
<keyword evidence="1" id="KW-0805">Transcription regulation</keyword>
<feature type="domain" description="HTH crp-type" evidence="4">
    <location>
        <begin position="167"/>
        <end position="240"/>
    </location>
</feature>
<dbReference type="EMBL" id="CP019602">
    <property type="protein sequence ID" value="ARU15027.1"/>
    <property type="molecule type" value="Genomic_DNA"/>
</dbReference>
<keyword evidence="3" id="KW-0804">Transcription</keyword>
<dbReference type="Pfam" id="PF13545">
    <property type="entry name" value="HTH_Crp_2"/>
    <property type="match status" value="1"/>
</dbReference>
<evidence type="ECO:0000313" key="6">
    <source>
        <dbReference type="Proteomes" id="UP000195807"/>
    </source>
</evidence>
<dbReference type="Proteomes" id="UP000195807">
    <property type="component" value="Chromosome"/>
</dbReference>
<dbReference type="PROSITE" id="PS51063">
    <property type="entry name" value="HTH_CRP_2"/>
    <property type="match status" value="1"/>
</dbReference>
<dbReference type="GO" id="GO:0006355">
    <property type="term" value="P:regulation of DNA-templated transcription"/>
    <property type="evidence" value="ECO:0007669"/>
    <property type="project" value="InterPro"/>
</dbReference>
<evidence type="ECO:0000256" key="3">
    <source>
        <dbReference type="ARBA" id="ARBA00023163"/>
    </source>
</evidence>
<accession>A0A1Z1F8H6</accession>
<dbReference type="SUPFAM" id="SSF51206">
    <property type="entry name" value="cAMP-binding domain-like"/>
    <property type="match status" value="1"/>
</dbReference>
<sequence length="258" mass="29017">MNVSQNVFLGQERDLRSTDAEIGSAVGSLARRLSLLGETVDASALCPAVERISAIQRDQPIWAERNHSNRIFVLENGFAFAFSLYPDGRRHIGDIFAPGALCNWSSVSGGMLIENVIFKARSRVIVLDRDRLTDVIADQRHLREAIERHEHARCHRRQQRCRGLIALPAVERLALTLLDIQDELRAGGNGEDWIGLPLTLRELGDLTGLTDVHVSRTLKKLQETGFIEKRGKRFRLNAEPKMQEALDYQYFFSAGICA</sequence>
<keyword evidence="2" id="KW-0238">DNA-binding</keyword>
<dbReference type="KEGG" id="cman:A9D14_01090"/>
<dbReference type="InterPro" id="IPR036388">
    <property type="entry name" value="WH-like_DNA-bd_sf"/>
</dbReference>
<organism evidence="5 6">
    <name type="scientific">Croceicoccus marinus</name>
    <dbReference type="NCBI Taxonomy" id="450378"/>
    <lineage>
        <taxon>Bacteria</taxon>
        <taxon>Pseudomonadati</taxon>
        <taxon>Pseudomonadota</taxon>
        <taxon>Alphaproteobacteria</taxon>
        <taxon>Sphingomonadales</taxon>
        <taxon>Erythrobacteraceae</taxon>
        <taxon>Croceicoccus</taxon>
    </lineage>
</organism>
<evidence type="ECO:0000313" key="5">
    <source>
        <dbReference type="EMBL" id="ARU15027.1"/>
    </source>
</evidence>
<dbReference type="GO" id="GO:0003677">
    <property type="term" value="F:DNA binding"/>
    <property type="evidence" value="ECO:0007669"/>
    <property type="project" value="UniProtKB-KW"/>
</dbReference>
<dbReference type="SMART" id="SM00419">
    <property type="entry name" value="HTH_CRP"/>
    <property type="match status" value="1"/>
</dbReference>
<dbReference type="SUPFAM" id="SSF46785">
    <property type="entry name" value="Winged helix' DNA-binding domain"/>
    <property type="match status" value="1"/>
</dbReference>
<dbReference type="InterPro" id="IPR018490">
    <property type="entry name" value="cNMP-bd_dom_sf"/>
</dbReference>
<proteinExistence type="predicted"/>
<name>A0A1Z1F8H6_9SPHN</name>
<dbReference type="InterPro" id="IPR014710">
    <property type="entry name" value="RmlC-like_jellyroll"/>
</dbReference>
<gene>
    <name evidence="5" type="ORF">A9D14_01090</name>
</gene>
<dbReference type="InterPro" id="IPR012318">
    <property type="entry name" value="HTH_CRP"/>
</dbReference>
<dbReference type="Gene3D" id="1.10.10.10">
    <property type="entry name" value="Winged helix-like DNA-binding domain superfamily/Winged helix DNA-binding domain"/>
    <property type="match status" value="1"/>
</dbReference>
<dbReference type="InterPro" id="IPR036390">
    <property type="entry name" value="WH_DNA-bd_sf"/>
</dbReference>
<evidence type="ECO:0000256" key="1">
    <source>
        <dbReference type="ARBA" id="ARBA00023015"/>
    </source>
</evidence>
<dbReference type="AlphaFoldDB" id="A0A1Z1F8H6"/>
<dbReference type="CDD" id="cd00092">
    <property type="entry name" value="HTH_CRP"/>
    <property type="match status" value="1"/>
</dbReference>